<dbReference type="HOGENOM" id="CLU_3185947_0_0_3"/>
<accession>F4XIL4</accession>
<evidence type="ECO:0000313" key="2">
    <source>
        <dbReference type="Proteomes" id="UP000003959"/>
    </source>
</evidence>
<proteinExistence type="predicted"/>
<evidence type="ECO:0000313" key="1">
    <source>
        <dbReference type="EMBL" id="EGJ35526.1"/>
    </source>
</evidence>
<reference evidence="2" key="1">
    <citation type="journal article" date="2011" name="Proc. Natl. Acad. Sci. U.S.A.">
        <title>Genomic insights into the physiology and ecology of the marine filamentous cyanobacterium Lyngbya majuscula.</title>
        <authorList>
            <person name="Jones A.C."/>
            <person name="Monroe E.A."/>
            <person name="Podell S."/>
            <person name="Hess W.R."/>
            <person name="Klages S."/>
            <person name="Esquenazi E."/>
            <person name="Niessen S."/>
            <person name="Hoover H."/>
            <person name="Rothmann M."/>
            <person name="Lasken R.S."/>
            <person name="Yates J.R.III."/>
            <person name="Reinhardt R."/>
            <person name="Kube M."/>
            <person name="Burkart M.D."/>
            <person name="Allen E.E."/>
            <person name="Dorrestein P.C."/>
            <person name="Gerwick W.H."/>
            <person name="Gerwick L."/>
        </authorList>
    </citation>
    <scope>NUCLEOTIDE SEQUENCE [LARGE SCALE GENOMIC DNA]</scope>
    <source>
        <strain evidence="2">3L</strain>
    </source>
</reference>
<name>F4XIL4_9CYAN</name>
<dbReference type="Proteomes" id="UP000003959">
    <property type="component" value="Unassembled WGS sequence"/>
</dbReference>
<gene>
    <name evidence="1" type="ORF">LYNGBM3L_03080</name>
</gene>
<protein>
    <submittedName>
        <fullName evidence="1">Uncharacterized protein</fullName>
    </submittedName>
</protein>
<dbReference type="AlphaFoldDB" id="F4XIL4"/>
<organism evidence="1 2">
    <name type="scientific">Moorena producens 3L</name>
    <dbReference type="NCBI Taxonomy" id="489825"/>
    <lineage>
        <taxon>Bacteria</taxon>
        <taxon>Bacillati</taxon>
        <taxon>Cyanobacteriota</taxon>
        <taxon>Cyanophyceae</taxon>
        <taxon>Coleofasciculales</taxon>
        <taxon>Coleofasciculaceae</taxon>
        <taxon>Moorena</taxon>
    </lineage>
</organism>
<sequence>MALGIIMAKEFLHLLISVSEASRLEIRNGVDFMNFNYRYTAAIKLW</sequence>
<keyword evidence="2" id="KW-1185">Reference proteome</keyword>
<dbReference type="EMBL" id="GL890819">
    <property type="protein sequence ID" value="EGJ35526.1"/>
    <property type="molecule type" value="Genomic_DNA"/>
</dbReference>